<keyword evidence="2" id="KW-1185">Reference proteome</keyword>
<evidence type="ECO:0000313" key="2">
    <source>
        <dbReference type="Proteomes" id="UP000033140"/>
    </source>
</evidence>
<reference evidence="1 2" key="3">
    <citation type="journal article" date="2015" name="Genome Announc.">
        <title>Draft Genome Sequence of the Archiascomycetous Yeast Saitoella complicata.</title>
        <authorList>
            <person name="Yamauchi K."/>
            <person name="Kondo S."/>
            <person name="Hamamoto M."/>
            <person name="Takahashi Y."/>
            <person name="Ogura Y."/>
            <person name="Hayashi T."/>
            <person name="Nishida H."/>
        </authorList>
    </citation>
    <scope>NUCLEOTIDE SEQUENCE [LARGE SCALE GENOMIC DNA]</scope>
    <source>
        <strain evidence="1 2">NRRL Y-17804</strain>
    </source>
</reference>
<evidence type="ECO:0000313" key="1">
    <source>
        <dbReference type="EMBL" id="GAO51684.1"/>
    </source>
</evidence>
<proteinExistence type="predicted"/>
<dbReference type="EMBL" id="BACD03000050">
    <property type="protein sequence ID" value="GAO51684.1"/>
    <property type="molecule type" value="Genomic_DNA"/>
</dbReference>
<reference evidence="1 2" key="2">
    <citation type="journal article" date="2014" name="J. Gen. Appl. Microbiol.">
        <title>The early diverging ascomycetous budding yeast Saitoella complicata has three histone deacetylases belonging to the Clr6, Hos2, and Rpd3 lineages.</title>
        <authorList>
            <person name="Nishida H."/>
            <person name="Matsumoto T."/>
            <person name="Kondo S."/>
            <person name="Hamamoto M."/>
            <person name="Yoshikawa H."/>
        </authorList>
    </citation>
    <scope>NUCLEOTIDE SEQUENCE [LARGE SCALE GENOMIC DNA]</scope>
    <source>
        <strain evidence="1 2">NRRL Y-17804</strain>
    </source>
</reference>
<dbReference type="Proteomes" id="UP000033140">
    <property type="component" value="Unassembled WGS sequence"/>
</dbReference>
<comment type="caution">
    <text evidence="1">The sequence shown here is derived from an EMBL/GenBank/DDBJ whole genome shotgun (WGS) entry which is preliminary data.</text>
</comment>
<accession>A0A0E9NPC2</accession>
<name>A0A0E9NPC2_SAICN</name>
<reference evidence="1 2" key="1">
    <citation type="journal article" date="2011" name="J. Gen. Appl. Microbiol.">
        <title>Draft genome sequencing of the enigmatic yeast Saitoella complicata.</title>
        <authorList>
            <person name="Nishida H."/>
            <person name="Hamamoto M."/>
            <person name="Sugiyama J."/>
        </authorList>
    </citation>
    <scope>NUCLEOTIDE SEQUENCE [LARGE SCALE GENOMIC DNA]</scope>
    <source>
        <strain evidence="1 2">NRRL Y-17804</strain>
    </source>
</reference>
<protein>
    <submittedName>
        <fullName evidence="1">Uncharacterized protein</fullName>
    </submittedName>
</protein>
<dbReference type="AlphaFoldDB" id="A0A0E9NPC2"/>
<sequence length="319" mass="35138">MTKFPTESRMPGNTTDFFSAPRLADVVGTPQLADLTKVVTALTSDEDLDQDAPERVATIIATVFRAFECYDLLSLKYLPDLLIKFSSGLYTISLSSRYEADPLVRYHAKATDEGSSGRGTMHRSACGQTRHANRAIEELLESLCGVDEREFSKRMSDLQMLDVRDMPSISCEHVDGLEDTRGIAAIFVAWTGSRLTRSRYVLRRLLEEPWAVRASPEHGGRWVSALKKRVERARKFRSLTSALPVSVLFVVPHICVTRLDKIGLKQLALLPSAVVAHGDSLAALLALIARTDEAVLQGLVALSGKGGDEEERASSCMEE</sequence>
<gene>
    <name evidence="1" type="ORF">G7K_5777-t1</name>
</gene>
<organism evidence="1 2">
    <name type="scientific">Saitoella complicata (strain BCRC 22490 / CBS 7301 / JCM 7358 / NBRC 10748 / NRRL Y-17804)</name>
    <dbReference type="NCBI Taxonomy" id="698492"/>
    <lineage>
        <taxon>Eukaryota</taxon>
        <taxon>Fungi</taxon>
        <taxon>Dikarya</taxon>
        <taxon>Ascomycota</taxon>
        <taxon>Taphrinomycotina</taxon>
        <taxon>Taphrinomycotina incertae sedis</taxon>
        <taxon>Saitoella</taxon>
    </lineage>
</organism>